<reference evidence="1 2" key="1">
    <citation type="submission" date="2024-05" db="EMBL/GenBank/DDBJ databases">
        <title>Neorhizobium sp. Rsf11, a plant growth promoting and heavy metal resistant PAH-degrader.</title>
        <authorList>
            <person name="Golubev S.N."/>
            <person name="Muratova A.Y."/>
            <person name="Markelova M.I."/>
        </authorList>
    </citation>
    <scope>NUCLEOTIDE SEQUENCE [LARGE SCALE GENOMIC DNA]</scope>
    <source>
        <strain evidence="1 2">Rsf11</strain>
    </source>
</reference>
<evidence type="ECO:0000313" key="2">
    <source>
        <dbReference type="Proteomes" id="UP001496627"/>
    </source>
</evidence>
<dbReference type="RefSeq" id="WP_348862171.1">
    <property type="nucleotide sequence ID" value="NZ_JBEAAL010000001.1"/>
</dbReference>
<accession>A0ABV0LW93</accession>
<dbReference type="Proteomes" id="UP001496627">
    <property type="component" value="Unassembled WGS sequence"/>
</dbReference>
<proteinExistence type="predicted"/>
<sequence length="227" mass="25304">MNFQKRVQKWMHACFGEEISADRLERGDRFLEEVIELLQSVGYPRERISALEDYVYSRPVGHPPQEVGGVMVTFAAFCEPHGLDMTNAGEDELFRCWRKIEAIRAKQASKPVGSALPVAIAPPPPQTHVERDCCCFYPTKCDGTCVACDDPAPVTHLVGGEVYATAPIVLTEWERTRLSQHVASNALTYMGHHARGGLRPHEIEEMERWNALSDKLKAALASEGQAE</sequence>
<dbReference type="EMBL" id="JBEAAL010000001">
    <property type="protein sequence ID" value="MEQ1403869.1"/>
    <property type="molecule type" value="Genomic_DNA"/>
</dbReference>
<protein>
    <submittedName>
        <fullName evidence="1">Uncharacterized protein</fullName>
    </submittedName>
</protein>
<comment type="caution">
    <text evidence="1">The sequence shown here is derived from an EMBL/GenBank/DDBJ whole genome shotgun (WGS) entry which is preliminary data.</text>
</comment>
<gene>
    <name evidence="1" type="ORF">ABK249_02890</name>
</gene>
<evidence type="ECO:0000313" key="1">
    <source>
        <dbReference type="EMBL" id="MEQ1403869.1"/>
    </source>
</evidence>
<name>A0ABV0LW93_9HYPH</name>
<organism evidence="1 2">
    <name type="scientific">Neorhizobium phenanthreniclasticum</name>
    <dbReference type="NCBI Taxonomy" id="3157917"/>
    <lineage>
        <taxon>Bacteria</taxon>
        <taxon>Pseudomonadati</taxon>
        <taxon>Pseudomonadota</taxon>
        <taxon>Alphaproteobacteria</taxon>
        <taxon>Hyphomicrobiales</taxon>
        <taxon>Rhizobiaceae</taxon>
        <taxon>Rhizobium/Agrobacterium group</taxon>
        <taxon>Neorhizobium</taxon>
    </lineage>
</organism>
<keyword evidence="2" id="KW-1185">Reference proteome</keyword>